<dbReference type="Gene3D" id="3.40.50.300">
    <property type="entry name" value="P-loop containing nucleotide triphosphate hydrolases"/>
    <property type="match status" value="1"/>
</dbReference>
<dbReference type="PANTHER" id="PTHR43297">
    <property type="entry name" value="OLIGOPEPTIDE TRANSPORT ATP-BINDING PROTEIN APPD"/>
    <property type="match status" value="1"/>
</dbReference>
<keyword evidence="5" id="KW-0547">Nucleotide-binding</keyword>
<dbReference type="Proteomes" id="UP000474757">
    <property type="component" value="Unassembled WGS sequence"/>
</dbReference>
<evidence type="ECO:0000256" key="7">
    <source>
        <dbReference type="ARBA" id="ARBA00023136"/>
    </source>
</evidence>
<dbReference type="PROSITE" id="PS00211">
    <property type="entry name" value="ABC_TRANSPORTER_1"/>
    <property type="match status" value="1"/>
</dbReference>
<proteinExistence type="inferred from homology"/>
<keyword evidence="7" id="KW-0472">Membrane</keyword>
<evidence type="ECO:0000256" key="2">
    <source>
        <dbReference type="ARBA" id="ARBA00005417"/>
    </source>
</evidence>
<name>A0A6B2JPL6_9RHOB</name>
<keyword evidence="3" id="KW-0813">Transport</keyword>
<dbReference type="GO" id="GO:0005886">
    <property type="term" value="C:plasma membrane"/>
    <property type="evidence" value="ECO:0007669"/>
    <property type="project" value="UniProtKB-SubCell"/>
</dbReference>
<protein>
    <submittedName>
        <fullName evidence="9">ABC transporter ATP-binding protein</fullName>
    </submittedName>
</protein>
<keyword evidence="4" id="KW-1003">Cell membrane</keyword>
<dbReference type="GO" id="GO:0005524">
    <property type="term" value="F:ATP binding"/>
    <property type="evidence" value="ECO:0007669"/>
    <property type="project" value="UniProtKB-KW"/>
</dbReference>
<dbReference type="FunFam" id="3.40.50.300:FF:000016">
    <property type="entry name" value="Oligopeptide ABC transporter ATP-binding component"/>
    <property type="match status" value="1"/>
</dbReference>
<dbReference type="InterPro" id="IPR027417">
    <property type="entry name" value="P-loop_NTPase"/>
</dbReference>
<dbReference type="Pfam" id="PF00005">
    <property type="entry name" value="ABC_tran"/>
    <property type="match status" value="1"/>
</dbReference>
<dbReference type="PANTHER" id="PTHR43297:SF2">
    <property type="entry name" value="DIPEPTIDE TRANSPORT ATP-BINDING PROTEIN DPPD"/>
    <property type="match status" value="1"/>
</dbReference>
<keyword evidence="10" id="KW-1185">Reference proteome</keyword>
<reference evidence="9 10" key="1">
    <citation type="submission" date="2020-02" db="EMBL/GenBank/DDBJ databases">
        <title>Pseudoroseicyclus tamarix, sp. nov., isolated from offshore sediment of a Tamarix chinensis forest.</title>
        <authorList>
            <person name="Gai Y."/>
        </authorList>
    </citation>
    <scope>NUCLEOTIDE SEQUENCE [LARGE SCALE GENOMIC DNA]</scope>
    <source>
        <strain evidence="9 10">CLL3-39</strain>
    </source>
</reference>
<dbReference type="GO" id="GO:0055085">
    <property type="term" value="P:transmembrane transport"/>
    <property type="evidence" value="ECO:0007669"/>
    <property type="project" value="UniProtKB-ARBA"/>
</dbReference>
<evidence type="ECO:0000313" key="10">
    <source>
        <dbReference type="Proteomes" id="UP000474757"/>
    </source>
</evidence>
<dbReference type="RefSeq" id="WP_163890016.1">
    <property type="nucleotide sequence ID" value="NZ_JAAFYS010000001.1"/>
</dbReference>
<dbReference type="SMART" id="SM00382">
    <property type="entry name" value="AAA"/>
    <property type="match status" value="1"/>
</dbReference>
<dbReference type="Pfam" id="PF08352">
    <property type="entry name" value="oligo_HPY"/>
    <property type="match status" value="1"/>
</dbReference>
<dbReference type="InterPro" id="IPR017871">
    <property type="entry name" value="ABC_transporter-like_CS"/>
</dbReference>
<dbReference type="InterPro" id="IPR013563">
    <property type="entry name" value="Oligopep_ABC_C"/>
</dbReference>
<accession>A0A6B2JPL6</accession>
<evidence type="ECO:0000259" key="8">
    <source>
        <dbReference type="PROSITE" id="PS50893"/>
    </source>
</evidence>
<evidence type="ECO:0000313" key="9">
    <source>
        <dbReference type="EMBL" id="NDV00048.1"/>
    </source>
</evidence>
<dbReference type="SUPFAM" id="SSF52540">
    <property type="entry name" value="P-loop containing nucleoside triphosphate hydrolases"/>
    <property type="match status" value="1"/>
</dbReference>
<dbReference type="InterPro" id="IPR003593">
    <property type="entry name" value="AAA+_ATPase"/>
</dbReference>
<comment type="similarity">
    <text evidence="2">Belongs to the ABC transporter superfamily.</text>
</comment>
<evidence type="ECO:0000256" key="6">
    <source>
        <dbReference type="ARBA" id="ARBA00022840"/>
    </source>
</evidence>
<comment type="subcellular location">
    <subcellularLocation>
        <location evidence="1">Cell inner membrane</location>
        <topology evidence="1">Peripheral membrane protein</topology>
    </subcellularLocation>
</comment>
<feature type="domain" description="ABC transporter" evidence="8">
    <location>
        <begin position="5"/>
        <end position="255"/>
    </location>
</feature>
<dbReference type="GO" id="GO:0015833">
    <property type="term" value="P:peptide transport"/>
    <property type="evidence" value="ECO:0007669"/>
    <property type="project" value="InterPro"/>
</dbReference>
<dbReference type="AlphaFoldDB" id="A0A6B2JPL6"/>
<sequence>MAPVLEIRDLQVGVDTGREVLSVLDGISLSLEPGRTIGIVGESGCGKSMTALATMGLLPDRFAITGGQILFEGEDLASMPDRQRRRLRGNALSMIFQEPMTALNPVLTVGRQIGEVLELHQGLSGHEARQRALDMLRAVQIPAPERRLDNYPHELSGGMRQRVMIAIALACRPKLIIADEPTTALDVTVQAQIFRLLRELQGETDTAIMLITHDLGAVAEMADDVAVFYAGKCIETGPVAQILQHPSHPYTQGLMVCTPTMRLGAAALAESPPALGEIAGIVPPVGRFPKACRFAPRCPLADDRCRTEDPPLRALGAAHAALCWKAEEEAFA</sequence>
<dbReference type="InterPro" id="IPR050388">
    <property type="entry name" value="ABC_Ni/Peptide_Import"/>
</dbReference>
<organism evidence="9 10">
    <name type="scientific">Pseudoroseicyclus tamaricis</name>
    <dbReference type="NCBI Taxonomy" id="2705421"/>
    <lineage>
        <taxon>Bacteria</taxon>
        <taxon>Pseudomonadati</taxon>
        <taxon>Pseudomonadota</taxon>
        <taxon>Alphaproteobacteria</taxon>
        <taxon>Rhodobacterales</taxon>
        <taxon>Paracoccaceae</taxon>
        <taxon>Pseudoroseicyclus</taxon>
    </lineage>
</organism>
<dbReference type="NCBIfam" id="TIGR01727">
    <property type="entry name" value="oligo_HPY"/>
    <property type="match status" value="1"/>
</dbReference>
<gene>
    <name evidence="9" type="ORF">GZA08_03585</name>
</gene>
<dbReference type="InterPro" id="IPR003439">
    <property type="entry name" value="ABC_transporter-like_ATP-bd"/>
</dbReference>
<dbReference type="CDD" id="cd03257">
    <property type="entry name" value="ABC_NikE_OppD_transporters"/>
    <property type="match status" value="1"/>
</dbReference>
<evidence type="ECO:0000256" key="1">
    <source>
        <dbReference type="ARBA" id="ARBA00004417"/>
    </source>
</evidence>
<dbReference type="EMBL" id="JAAGAB010000001">
    <property type="protein sequence ID" value="NDV00048.1"/>
    <property type="molecule type" value="Genomic_DNA"/>
</dbReference>
<dbReference type="PROSITE" id="PS50893">
    <property type="entry name" value="ABC_TRANSPORTER_2"/>
    <property type="match status" value="1"/>
</dbReference>
<evidence type="ECO:0000256" key="5">
    <source>
        <dbReference type="ARBA" id="ARBA00022741"/>
    </source>
</evidence>
<dbReference type="GO" id="GO:0016887">
    <property type="term" value="F:ATP hydrolysis activity"/>
    <property type="evidence" value="ECO:0007669"/>
    <property type="project" value="InterPro"/>
</dbReference>
<evidence type="ECO:0000256" key="4">
    <source>
        <dbReference type="ARBA" id="ARBA00022475"/>
    </source>
</evidence>
<keyword evidence="6 9" id="KW-0067">ATP-binding</keyword>
<comment type="caution">
    <text evidence="9">The sequence shown here is derived from an EMBL/GenBank/DDBJ whole genome shotgun (WGS) entry which is preliminary data.</text>
</comment>
<evidence type="ECO:0000256" key="3">
    <source>
        <dbReference type="ARBA" id="ARBA00022448"/>
    </source>
</evidence>